<evidence type="ECO:0000256" key="3">
    <source>
        <dbReference type="ARBA" id="ARBA00022723"/>
    </source>
</evidence>
<dbReference type="RefSeq" id="WP_078717032.1">
    <property type="nucleotide sequence ID" value="NZ_FUYC01000005.1"/>
</dbReference>
<evidence type="ECO:0000256" key="5">
    <source>
        <dbReference type="ARBA" id="ARBA00022982"/>
    </source>
</evidence>
<keyword evidence="4" id="KW-0677">Repeat</keyword>
<evidence type="ECO:0000256" key="4">
    <source>
        <dbReference type="ARBA" id="ARBA00022737"/>
    </source>
</evidence>
<sequence>MAVYRIKLDKKRCIACMACLVHCKQKNQVPEGLSLNRLMAGLGEKDGKPVLKVKYQPCLMCKKPECVPACPTGAMQKRDSDGLVFIDEDLCIGCGDCIEACPWDVPVLDEARGKAIKCDYCMDRIEEGRDPACVTGCTAQALTFVRPQ</sequence>
<evidence type="ECO:0000256" key="7">
    <source>
        <dbReference type="ARBA" id="ARBA00023014"/>
    </source>
</evidence>
<evidence type="ECO:0000259" key="8">
    <source>
        <dbReference type="PROSITE" id="PS51379"/>
    </source>
</evidence>
<keyword evidence="5" id="KW-0249">Electron transport</keyword>
<dbReference type="OrthoDB" id="9789030at2"/>
<protein>
    <submittedName>
        <fullName evidence="9">Fe-S-cluster-containing dehydrogenase component</fullName>
    </submittedName>
</protein>
<dbReference type="EMBL" id="FUYC01000005">
    <property type="protein sequence ID" value="SKA81845.1"/>
    <property type="molecule type" value="Genomic_DNA"/>
</dbReference>
<keyword evidence="3" id="KW-0479">Metal-binding</keyword>
<evidence type="ECO:0000313" key="10">
    <source>
        <dbReference type="Proteomes" id="UP000190027"/>
    </source>
</evidence>
<dbReference type="STRING" id="1121449.SAMN02745704_01459"/>
<feature type="domain" description="4Fe-4S ferredoxin-type" evidence="8">
    <location>
        <begin position="49"/>
        <end position="80"/>
    </location>
</feature>
<feature type="domain" description="4Fe-4S ferredoxin-type" evidence="8">
    <location>
        <begin position="82"/>
        <end position="111"/>
    </location>
</feature>
<dbReference type="InterPro" id="IPR017896">
    <property type="entry name" value="4Fe4S_Fe-S-bd"/>
</dbReference>
<dbReference type="PROSITE" id="PS51379">
    <property type="entry name" value="4FE4S_FER_2"/>
    <property type="match status" value="3"/>
</dbReference>
<name>A0A1T4WYB7_9BACT</name>
<dbReference type="InterPro" id="IPR017900">
    <property type="entry name" value="4Fe4S_Fe_S_CS"/>
</dbReference>
<feature type="domain" description="4Fe-4S ferredoxin-type" evidence="8">
    <location>
        <begin position="4"/>
        <end position="33"/>
    </location>
</feature>
<dbReference type="Pfam" id="PF13247">
    <property type="entry name" value="Fer4_11"/>
    <property type="match status" value="1"/>
</dbReference>
<keyword evidence="7" id="KW-0411">Iron-sulfur</keyword>
<dbReference type="GO" id="GO:0046872">
    <property type="term" value="F:metal ion binding"/>
    <property type="evidence" value="ECO:0007669"/>
    <property type="project" value="UniProtKB-KW"/>
</dbReference>
<dbReference type="SUPFAM" id="SSF54862">
    <property type="entry name" value="4Fe-4S ferredoxins"/>
    <property type="match status" value="1"/>
</dbReference>
<dbReference type="PANTHER" id="PTHR43177:SF5">
    <property type="entry name" value="ANAEROBIC DIMETHYL SULFOXIDE REDUCTASE CHAIN B-RELATED"/>
    <property type="match status" value="1"/>
</dbReference>
<keyword evidence="2" id="KW-0004">4Fe-4S</keyword>
<dbReference type="PANTHER" id="PTHR43177">
    <property type="entry name" value="PROTEIN NRFC"/>
    <property type="match status" value="1"/>
</dbReference>
<proteinExistence type="predicted"/>
<reference evidence="9 10" key="1">
    <citation type="submission" date="2017-02" db="EMBL/GenBank/DDBJ databases">
        <authorList>
            <person name="Peterson S.W."/>
        </authorList>
    </citation>
    <scope>NUCLEOTIDE SEQUENCE [LARGE SCALE GENOMIC DNA]</scope>
    <source>
        <strain evidence="9 10">DSM 16080</strain>
    </source>
</reference>
<evidence type="ECO:0000256" key="6">
    <source>
        <dbReference type="ARBA" id="ARBA00023004"/>
    </source>
</evidence>
<dbReference type="Gene3D" id="3.30.70.20">
    <property type="match status" value="2"/>
</dbReference>
<evidence type="ECO:0000256" key="2">
    <source>
        <dbReference type="ARBA" id="ARBA00022485"/>
    </source>
</evidence>
<organism evidence="9 10">
    <name type="scientific">Paucidesulfovibrio gracilis DSM 16080</name>
    <dbReference type="NCBI Taxonomy" id="1121449"/>
    <lineage>
        <taxon>Bacteria</taxon>
        <taxon>Pseudomonadati</taxon>
        <taxon>Thermodesulfobacteriota</taxon>
        <taxon>Desulfovibrionia</taxon>
        <taxon>Desulfovibrionales</taxon>
        <taxon>Desulfovibrionaceae</taxon>
        <taxon>Paucidesulfovibrio</taxon>
    </lineage>
</organism>
<evidence type="ECO:0000313" key="9">
    <source>
        <dbReference type="EMBL" id="SKA81845.1"/>
    </source>
</evidence>
<accession>A0A1T4WYB7</accession>
<dbReference type="Proteomes" id="UP000190027">
    <property type="component" value="Unassembled WGS sequence"/>
</dbReference>
<dbReference type="AlphaFoldDB" id="A0A1T4WYB7"/>
<dbReference type="PROSITE" id="PS00198">
    <property type="entry name" value="4FE4S_FER_1"/>
    <property type="match status" value="1"/>
</dbReference>
<keyword evidence="1" id="KW-0813">Transport</keyword>
<dbReference type="InterPro" id="IPR050954">
    <property type="entry name" value="ET_IronSulfur_Cluster-Binding"/>
</dbReference>
<evidence type="ECO:0000256" key="1">
    <source>
        <dbReference type="ARBA" id="ARBA00022448"/>
    </source>
</evidence>
<dbReference type="GO" id="GO:0051539">
    <property type="term" value="F:4 iron, 4 sulfur cluster binding"/>
    <property type="evidence" value="ECO:0007669"/>
    <property type="project" value="UniProtKB-KW"/>
</dbReference>
<gene>
    <name evidence="9" type="ORF">SAMN02745704_01459</name>
</gene>
<keyword evidence="6" id="KW-0408">Iron</keyword>
<keyword evidence="10" id="KW-1185">Reference proteome</keyword>